<protein>
    <recommendedName>
        <fullName evidence="3">YdhG-like domain-containing protein</fullName>
    </recommendedName>
</protein>
<dbReference type="OrthoDB" id="328972at2"/>
<keyword evidence="2" id="KW-1185">Reference proteome</keyword>
<name>A0A0A0ED69_9RHOB</name>
<proteinExistence type="predicted"/>
<organism evidence="1 2">
    <name type="scientific">Pseudooceanicola atlanticus</name>
    <dbReference type="NCBI Taxonomy" id="1461694"/>
    <lineage>
        <taxon>Bacteria</taxon>
        <taxon>Pseudomonadati</taxon>
        <taxon>Pseudomonadota</taxon>
        <taxon>Alphaproteobacteria</taxon>
        <taxon>Rhodobacterales</taxon>
        <taxon>Paracoccaceae</taxon>
        <taxon>Pseudooceanicola</taxon>
    </lineage>
</organism>
<dbReference type="Proteomes" id="UP000030004">
    <property type="component" value="Unassembled WGS sequence"/>
</dbReference>
<dbReference type="AlphaFoldDB" id="A0A0A0ED69"/>
<dbReference type="eggNOG" id="COG5646">
    <property type="taxonomic scope" value="Bacteria"/>
</dbReference>
<dbReference type="STRING" id="1461694.ATO9_09240"/>
<accession>A0A0A0ED69</accession>
<reference evidence="1 2" key="1">
    <citation type="journal article" date="2015" name="Antonie Van Leeuwenhoek">
        <title>Pseudooceanicola atlanticus gen. nov. sp. nov., isolated from surface seawater of the Atlantic Ocean and reclassification of Oceanicola batsensis, Oceanicola marinus, Oceanicola nitratireducens, Oceanicola nanhaiensis, Oceanicola antarcticus and Oceanicola flagellatus, as Pseudooceanicola batsensis comb. nov., Pseudooceanicola marinus comb. nov., Pseudooceanicola nitratireducens comb. nov., Pseudooceanicola nanhaiensis comb. nov., Pseudooceanicola antarcticus comb. nov., and Pseudooceanicola flagellatus comb. nov.</title>
        <authorList>
            <person name="Lai Q."/>
            <person name="Li G."/>
            <person name="Liu X."/>
            <person name="Du Y."/>
            <person name="Sun F."/>
            <person name="Shao Z."/>
        </authorList>
    </citation>
    <scope>NUCLEOTIDE SEQUENCE [LARGE SCALE GENOMIC DNA]</scope>
    <source>
        <strain evidence="1 2">22II-s11g</strain>
    </source>
</reference>
<evidence type="ECO:0008006" key="3">
    <source>
        <dbReference type="Google" id="ProtNLM"/>
    </source>
</evidence>
<evidence type="ECO:0000313" key="1">
    <source>
        <dbReference type="EMBL" id="KGM48881.1"/>
    </source>
</evidence>
<dbReference type="RefSeq" id="WP_043747653.1">
    <property type="nucleotide sequence ID" value="NZ_AQQX01000003.1"/>
</dbReference>
<evidence type="ECO:0000313" key="2">
    <source>
        <dbReference type="Proteomes" id="UP000030004"/>
    </source>
</evidence>
<dbReference type="EMBL" id="AQQX01000003">
    <property type="protein sequence ID" value="KGM48881.1"/>
    <property type="molecule type" value="Genomic_DNA"/>
</dbReference>
<comment type="caution">
    <text evidence="1">The sequence shown here is derived from an EMBL/GenBank/DDBJ whole genome shotgun (WGS) entry which is preliminary data.</text>
</comment>
<sequence>MTSPALPCPVAETLAGYPAELRLRLMEIRALIFAEAAQDPAIGPVQECLKWGEPAYLTPVTGSGSTLRLGPVRDQPDMAGLFVNCRTLLVDRFRTEFPDALRYRGDRAVLVPLDYALKETEMRRIVGLGLTYHRWAPGWRKATTA</sequence>
<gene>
    <name evidence="1" type="ORF">ATO9_09240</name>
</gene>